<accession>A0A853BS78</accession>
<dbReference type="PROSITE" id="PS51462">
    <property type="entry name" value="NUDIX"/>
    <property type="match status" value="1"/>
</dbReference>
<dbReference type="GO" id="GO:0016787">
    <property type="term" value="F:hydrolase activity"/>
    <property type="evidence" value="ECO:0007669"/>
    <property type="project" value="UniProtKB-KW"/>
</dbReference>
<dbReference type="InterPro" id="IPR000086">
    <property type="entry name" value="NUDIX_hydrolase_dom"/>
</dbReference>
<evidence type="ECO:0000256" key="1">
    <source>
        <dbReference type="ARBA" id="ARBA00001946"/>
    </source>
</evidence>
<protein>
    <submittedName>
        <fullName evidence="4">8-oxo-dGTP pyrophosphatase MutT (NUDIX family)</fullName>
    </submittedName>
</protein>
<sequence>MSADAGDGDGWVHLPDGTRRWGRYGSAGLLLCADSAGAGGGRVLMQHRAVWSHQGDTWGVPGGALNSDEDSVSAALREFGEEVAGEVGEIELIGVHRQEHTVWRYDTVLARTPAAARLEPANWESDDLRWVDVADIDGLRLLPAFGRTWPLLREALAHRLALVVDAPAVPAVAGAAGGRDGGGGGDRDAALLRLRDDLAALSAAGVAADALPAGLAPAGLHLWYPRTVLLTGGAGSAPPPVAGVEVVASAAGALPVSARPEAFTVVVTDRPDAFAGARRTAVVGPEWLEAAAPAVVRRDHSGRT</sequence>
<dbReference type="Proteomes" id="UP000575985">
    <property type="component" value="Unassembled WGS sequence"/>
</dbReference>
<proteinExistence type="predicted"/>
<dbReference type="Gene3D" id="3.90.79.10">
    <property type="entry name" value="Nucleoside Triphosphate Pyrophosphohydrolase"/>
    <property type="match status" value="1"/>
</dbReference>
<dbReference type="PANTHER" id="PTHR43046:SF2">
    <property type="entry name" value="8-OXO-DGTP DIPHOSPHATASE-RELATED"/>
    <property type="match status" value="1"/>
</dbReference>
<keyword evidence="2" id="KW-0378">Hydrolase</keyword>
<dbReference type="SUPFAM" id="SSF55811">
    <property type="entry name" value="Nudix"/>
    <property type="match status" value="1"/>
</dbReference>
<dbReference type="RefSeq" id="WP_179768548.1">
    <property type="nucleotide sequence ID" value="NZ_JACCFO010000001.1"/>
</dbReference>
<dbReference type="EMBL" id="JACCFO010000001">
    <property type="protein sequence ID" value="NYI97202.1"/>
    <property type="molecule type" value="Genomic_DNA"/>
</dbReference>
<dbReference type="AlphaFoldDB" id="A0A853BS78"/>
<feature type="domain" description="Nudix hydrolase" evidence="3">
    <location>
        <begin position="22"/>
        <end position="156"/>
    </location>
</feature>
<keyword evidence="5" id="KW-1185">Reference proteome</keyword>
<dbReference type="InterPro" id="IPR015797">
    <property type="entry name" value="NUDIX_hydrolase-like_dom_sf"/>
</dbReference>
<comment type="caution">
    <text evidence="4">The sequence shown here is derived from an EMBL/GenBank/DDBJ whole genome shotgun (WGS) entry which is preliminary data.</text>
</comment>
<evidence type="ECO:0000256" key="2">
    <source>
        <dbReference type="ARBA" id="ARBA00022801"/>
    </source>
</evidence>
<evidence type="ECO:0000313" key="5">
    <source>
        <dbReference type="Proteomes" id="UP000575985"/>
    </source>
</evidence>
<organism evidence="4 5">
    <name type="scientific">Streptomonospora nanhaiensis</name>
    <dbReference type="NCBI Taxonomy" id="1323731"/>
    <lineage>
        <taxon>Bacteria</taxon>
        <taxon>Bacillati</taxon>
        <taxon>Actinomycetota</taxon>
        <taxon>Actinomycetes</taxon>
        <taxon>Streptosporangiales</taxon>
        <taxon>Nocardiopsidaceae</taxon>
        <taxon>Streptomonospora</taxon>
    </lineage>
</organism>
<gene>
    <name evidence="4" type="ORF">HNR12_003479</name>
</gene>
<dbReference type="Pfam" id="PF00293">
    <property type="entry name" value="NUDIX"/>
    <property type="match status" value="1"/>
</dbReference>
<comment type="cofactor">
    <cofactor evidence="1">
        <name>Mg(2+)</name>
        <dbReference type="ChEBI" id="CHEBI:18420"/>
    </cofactor>
</comment>
<evidence type="ECO:0000259" key="3">
    <source>
        <dbReference type="PROSITE" id="PS51462"/>
    </source>
</evidence>
<dbReference type="PANTHER" id="PTHR43046">
    <property type="entry name" value="GDP-MANNOSE MANNOSYL HYDROLASE"/>
    <property type="match status" value="1"/>
</dbReference>
<evidence type="ECO:0000313" key="4">
    <source>
        <dbReference type="EMBL" id="NYI97202.1"/>
    </source>
</evidence>
<name>A0A853BS78_9ACTN</name>
<reference evidence="4 5" key="1">
    <citation type="submission" date="2020-07" db="EMBL/GenBank/DDBJ databases">
        <title>Sequencing the genomes of 1000 actinobacteria strains.</title>
        <authorList>
            <person name="Klenk H.-P."/>
        </authorList>
    </citation>
    <scope>NUCLEOTIDE SEQUENCE [LARGE SCALE GENOMIC DNA]</scope>
    <source>
        <strain evidence="4 5">DSM 45927</strain>
    </source>
</reference>